<organism evidence="1 2">
    <name type="scientific">Flavobacterium noncentrifugens</name>
    <dbReference type="NCBI Taxonomy" id="1128970"/>
    <lineage>
        <taxon>Bacteria</taxon>
        <taxon>Pseudomonadati</taxon>
        <taxon>Bacteroidota</taxon>
        <taxon>Flavobacteriia</taxon>
        <taxon>Flavobacteriales</taxon>
        <taxon>Flavobacteriaceae</taxon>
        <taxon>Flavobacterium</taxon>
    </lineage>
</organism>
<accession>A0A1G8RK28</accession>
<dbReference type="PROSITE" id="PS51257">
    <property type="entry name" value="PROKAR_LIPOPROTEIN"/>
    <property type="match status" value="1"/>
</dbReference>
<dbReference type="STRING" id="1128970.SAMN04487935_0159"/>
<gene>
    <name evidence="1" type="ORF">SAMN04487935_0159</name>
</gene>
<sequence length="398" mass="45237">MKSAILKNTVFLIFLSQVFSGCTEPYALQTNTFDDMLVVEATITNEMKQQQVKLTRTFRFEDSAPQIETGANVYVTDEENHSYEFDENNGVYLSREAFQAIPGKVYRLNITTSDGKSYNSSSETLTTANQIQDVSVKVATKDGQRGVQINVKTFDPTNSSKYYRYEYDETYKIIAPKWANLNAVLLPPTAPGEHEGIALVPRNPDTQICYSTKSSNDILQTTTTDLSEDRTDFMIRFISSEDYIISHRYSILVRQYVQNLASYEFYKTLKELSGAGSVLSQNQPGFFYGNIKSTNNPDEKVIGFFEVASVASKRIFFNYADLFPGEELPPYYVQCDNVKFLYCFEPIDPECRGATLITNIRYNWLVYYSGSMPSYTFVPPPCGDCTLFSSNVIPPFWE</sequence>
<dbReference type="Pfam" id="PF14054">
    <property type="entry name" value="DUF4249"/>
    <property type="match status" value="1"/>
</dbReference>
<dbReference type="InterPro" id="IPR025345">
    <property type="entry name" value="DUF4249"/>
</dbReference>
<dbReference type="RefSeq" id="WP_091391406.1">
    <property type="nucleotide sequence ID" value="NZ_BKAI01000001.1"/>
</dbReference>
<keyword evidence="2" id="KW-1185">Reference proteome</keyword>
<proteinExistence type="predicted"/>
<evidence type="ECO:0000313" key="2">
    <source>
        <dbReference type="Proteomes" id="UP000199580"/>
    </source>
</evidence>
<evidence type="ECO:0000313" key="1">
    <source>
        <dbReference type="EMBL" id="SDJ17316.1"/>
    </source>
</evidence>
<dbReference type="OrthoDB" id="1062680at2"/>
<dbReference type="EMBL" id="FNEZ01000001">
    <property type="protein sequence ID" value="SDJ17316.1"/>
    <property type="molecule type" value="Genomic_DNA"/>
</dbReference>
<name>A0A1G8RK28_9FLAO</name>
<dbReference type="AlphaFoldDB" id="A0A1G8RK28"/>
<reference evidence="1 2" key="1">
    <citation type="submission" date="2016-10" db="EMBL/GenBank/DDBJ databases">
        <authorList>
            <person name="de Groot N.N."/>
        </authorList>
    </citation>
    <scope>NUCLEOTIDE SEQUENCE [LARGE SCALE GENOMIC DNA]</scope>
    <source>
        <strain evidence="1 2">CGMCC 1.10076</strain>
    </source>
</reference>
<dbReference type="Proteomes" id="UP000199580">
    <property type="component" value="Unassembled WGS sequence"/>
</dbReference>
<evidence type="ECO:0008006" key="3">
    <source>
        <dbReference type="Google" id="ProtNLM"/>
    </source>
</evidence>
<protein>
    <recommendedName>
        <fullName evidence="3">DUF4249 domain-containing protein</fullName>
    </recommendedName>
</protein>